<protein>
    <submittedName>
        <fullName evidence="2">TfuA-like protein</fullName>
    </submittedName>
</protein>
<proteinExistence type="predicted"/>
<comment type="caution">
    <text evidence="2">The sequence shown here is derived from an EMBL/GenBank/DDBJ whole genome shotgun (WGS) entry which is preliminary data.</text>
</comment>
<feature type="domain" description="TfuA-like core" evidence="1">
    <location>
        <begin position="59"/>
        <end position="164"/>
    </location>
</feature>
<dbReference type="EMBL" id="JAPHNL010000318">
    <property type="protein sequence ID" value="MCX3063650.1"/>
    <property type="molecule type" value="Genomic_DNA"/>
</dbReference>
<evidence type="ECO:0000259" key="1">
    <source>
        <dbReference type="Pfam" id="PF07812"/>
    </source>
</evidence>
<dbReference type="RefSeq" id="WP_266604775.1">
    <property type="nucleotide sequence ID" value="NZ_JAPHNL010000318.1"/>
</dbReference>
<accession>A0ABT3U2W0</accession>
<dbReference type="Proteomes" id="UP001163064">
    <property type="component" value="Unassembled WGS sequence"/>
</dbReference>
<evidence type="ECO:0000313" key="3">
    <source>
        <dbReference type="Proteomes" id="UP001163064"/>
    </source>
</evidence>
<organism evidence="2 3">
    <name type="scientific">Streptomyces beihaiensis</name>
    <dbReference type="NCBI Taxonomy" id="2984495"/>
    <lineage>
        <taxon>Bacteria</taxon>
        <taxon>Bacillati</taxon>
        <taxon>Actinomycetota</taxon>
        <taxon>Actinomycetes</taxon>
        <taxon>Kitasatosporales</taxon>
        <taxon>Streptomycetaceae</taxon>
        <taxon>Streptomyces</taxon>
    </lineage>
</organism>
<dbReference type="InterPro" id="IPR012924">
    <property type="entry name" value="TfuA_core"/>
</dbReference>
<gene>
    <name evidence="2" type="ORF">OFY01_28585</name>
</gene>
<sequence>MTTHVYVGPSLSGDDVLDIDPYAVVHPPLRAGDLLALRTGPDDAVVVVDGAAEGGRAQPDEFIDVLGRGTRVLGAAAAGALYAAELWPYGMQGVGAVFAMYAEETLDCDDEVAVAQTDGPGGPRTPALVDLRWALAHAVTEDLVEEADAATLVELVRTLPCAGRTWDDIVPLAHKVSETTGAAALTLRRLFDEQPHMCDLQRQDARTALEYASRPPHAWRPFAVVPPQLVARTVHLERRRAARRPAAPDARPLPPSTASEADVLSFQQLYAPDFPARYRRFALALIAGERLRADERGLAAAALESARRRGLGAGLLPAAAWAYWLTPRERRDLSVESQLLFLLVRSLRGTAGAVSWAGVPEELRGPEEAWAAGERAVTAADCLNRRADGGRAPVPVRTHLEKVWRCTGRADLTAAARDRGFACLEDAERAARRFVRLAEVRGPREL</sequence>
<dbReference type="Pfam" id="PF07812">
    <property type="entry name" value="TfuA"/>
    <property type="match status" value="1"/>
</dbReference>
<name>A0ABT3U2W0_9ACTN</name>
<reference evidence="2" key="1">
    <citation type="submission" date="2022-10" db="EMBL/GenBank/DDBJ databases">
        <title>Streptomyces beihaiensis sp. nov., a chitin degrading actinobacterium, isolated from shrimp pond soil.</title>
        <authorList>
            <person name="Xie J."/>
            <person name="Shen N."/>
        </authorList>
    </citation>
    <scope>NUCLEOTIDE SEQUENCE</scope>
    <source>
        <strain evidence="2">GXMU-J5</strain>
    </source>
</reference>
<evidence type="ECO:0000313" key="2">
    <source>
        <dbReference type="EMBL" id="MCX3063650.1"/>
    </source>
</evidence>
<keyword evidence="3" id="KW-1185">Reference proteome</keyword>